<sequence>MRLCPIDLPVQARDRHARWGILNIVAPTLPRLEKFGIAINKLKTSKMKPINAFGLLSILLPSAIATVLPNAYPHPKPAPLTWELKSTNTTRQFRGLSPVTKDIVWVSGTGGTVLLTINGGTTWSDVSPSLSPENSTTFQFRDIEAFSAKSAVILSIGEGNASRIYHTRDGGATWKPTFINTEPTAFYDCMAFENDRHGLAMSDPVDGKIRLIETWNGGVTWKIVPPQGMPAALTGEFGFAASGTCIEAAAGRWYIASGGVDPGRIFRSADGHQWKVSNSSISGGAAAGVFSVRFRDEKNGIAVGGDYEKPAGNFKNAAWSRDRGVTWHEALSFPGGYRSGVSWVPRQDRIAVAVGTSGSDITYDGGKNWQAIGNGTFDAVECIGRSTCWASGSGGRVARLEL</sequence>
<name>A0ACC2IK23_9PLEO</name>
<comment type="caution">
    <text evidence="1">The sequence shown here is derived from an EMBL/GenBank/DDBJ whole genome shotgun (WGS) entry which is preliminary data.</text>
</comment>
<dbReference type="EMBL" id="JAPHNI010000139">
    <property type="protein sequence ID" value="KAJ8115452.1"/>
    <property type="molecule type" value="Genomic_DNA"/>
</dbReference>
<dbReference type="Proteomes" id="UP001153331">
    <property type="component" value="Unassembled WGS sequence"/>
</dbReference>
<keyword evidence="2" id="KW-1185">Reference proteome</keyword>
<evidence type="ECO:0000313" key="1">
    <source>
        <dbReference type="EMBL" id="KAJ8115452.1"/>
    </source>
</evidence>
<gene>
    <name evidence="1" type="ORF">OPT61_g2902</name>
</gene>
<reference evidence="1" key="1">
    <citation type="submission" date="2022-11" db="EMBL/GenBank/DDBJ databases">
        <title>Genome Sequence of Boeremia exigua.</title>
        <authorList>
            <person name="Buettner E."/>
        </authorList>
    </citation>
    <scope>NUCLEOTIDE SEQUENCE</scope>
    <source>
        <strain evidence="1">CU02</strain>
    </source>
</reference>
<evidence type="ECO:0000313" key="2">
    <source>
        <dbReference type="Proteomes" id="UP001153331"/>
    </source>
</evidence>
<proteinExistence type="predicted"/>
<organism evidence="1 2">
    <name type="scientific">Boeremia exigua</name>
    <dbReference type="NCBI Taxonomy" id="749465"/>
    <lineage>
        <taxon>Eukaryota</taxon>
        <taxon>Fungi</taxon>
        <taxon>Dikarya</taxon>
        <taxon>Ascomycota</taxon>
        <taxon>Pezizomycotina</taxon>
        <taxon>Dothideomycetes</taxon>
        <taxon>Pleosporomycetidae</taxon>
        <taxon>Pleosporales</taxon>
        <taxon>Pleosporineae</taxon>
        <taxon>Didymellaceae</taxon>
        <taxon>Boeremia</taxon>
    </lineage>
</organism>
<protein>
    <submittedName>
        <fullName evidence="1">Uncharacterized protein</fullName>
    </submittedName>
</protein>
<accession>A0ACC2IK23</accession>